<sequence length="254" mass="29629">QYPGYFTFCETTDFNEDQTIRHIEPAMTYQLELTRLSNFDITPCYTDNRQIVSSEHKNSDCNHLFINFIPTFVLEPKQVEEAVKGFINRHKKRLWRLRVTEAEVCFKVEDPTLVTSYPLRVIINNVSGVQCTCNQPTHFTNKRMASTKRYKAHLMGTAYASGGKEWENAIRTLRNGINRLLNDHNVDKFERNNTLCAYAYDFPELFRQAIRILWNRASHRSSNLKCPSDVLEAKELVLDENNNLQEVEKALETN</sequence>
<evidence type="ECO:0000313" key="2">
    <source>
        <dbReference type="EMBL" id="CAI2186462.1"/>
    </source>
</evidence>
<dbReference type="OrthoDB" id="14612at2759"/>
<accession>A0A9W4WTT8</accession>
<dbReference type="Gene3D" id="3.90.226.10">
    <property type="entry name" value="2-enoyl-CoA Hydratase, Chain A, domain 1"/>
    <property type="match status" value="1"/>
</dbReference>
<feature type="domain" description="Acetyl-CoA carboxylase central" evidence="1">
    <location>
        <begin position="52"/>
        <end position="132"/>
    </location>
</feature>
<dbReference type="GO" id="GO:0003989">
    <property type="term" value="F:acetyl-CoA carboxylase activity"/>
    <property type="evidence" value="ECO:0007669"/>
    <property type="project" value="InterPro"/>
</dbReference>
<dbReference type="Proteomes" id="UP001153678">
    <property type="component" value="Unassembled WGS sequence"/>
</dbReference>
<dbReference type="InterPro" id="IPR049076">
    <property type="entry name" value="ACCA"/>
</dbReference>
<reference evidence="2" key="1">
    <citation type="submission" date="2022-08" db="EMBL/GenBank/DDBJ databases">
        <authorList>
            <person name="Kallberg Y."/>
            <person name="Tangrot J."/>
            <person name="Rosling A."/>
        </authorList>
    </citation>
    <scope>NUCLEOTIDE SEQUENCE</scope>
    <source>
        <strain evidence="2">Wild A</strain>
    </source>
</reference>
<comment type="caution">
    <text evidence="2">The sequence shown here is derived from an EMBL/GenBank/DDBJ whole genome shotgun (WGS) entry which is preliminary data.</text>
</comment>
<dbReference type="GO" id="GO:0005524">
    <property type="term" value="F:ATP binding"/>
    <property type="evidence" value="ECO:0007669"/>
    <property type="project" value="InterPro"/>
</dbReference>
<dbReference type="AlphaFoldDB" id="A0A9W4WTT8"/>
<dbReference type="GO" id="GO:0006633">
    <property type="term" value="P:fatty acid biosynthetic process"/>
    <property type="evidence" value="ECO:0007669"/>
    <property type="project" value="InterPro"/>
</dbReference>
<protein>
    <submittedName>
        <fullName evidence="2">18318_t:CDS:1</fullName>
    </submittedName>
</protein>
<dbReference type="GO" id="GO:0005739">
    <property type="term" value="C:mitochondrion"/>
    <property type="evidence" value="ECO:0007669"/>
    <property type="project" value="TreeGrafter"/>
</dbReference>
<name>A0A9W4WTT8_9GLOM</name>
<dbReference type="Pfam" id="PF08326">
    <property type="entry name" value="ACC_central"/>
    <property type="match status" value="2"/>
</dbReference>
<feature type="non-terminal residue" evidence="2">
    <location>
        <position position="1"/>
    </location>
</feature>
<dbReference type="PANTHER" id="PTHR45728">
    <property type="entry name" value="ACETYL-COA CARBOXYLASE, ISOFORM A"/>
    <property type="match status" value="1"/>
</dbReference>
<evidence type="ECO:0000259" key="1">
    <source>
        <dbReference type="Pfam" id="PF08326"/>
    </source>
</evidence>
<dbReference type="EMBL" id="CAMKVN010004154">
    <property type="protein sequence ID" value="CAI2186462.1"/>
    <property type="molecule type" value="Genomic_DNA"/>
</dbReference>
<gene>
    <name evidence="2" type="ORF">FWILDA_LOCUS12588</name>
</gene>
<keyword evidence="3" id="KW-1185">Reference proteome</keyword>
<evidence type="ECO:0000313" key="3">
    <source>
        <dbReference type="Proteomes" id="UP001153678"/>
    </source>
</evidence>
<feature type="domain" description="Acetyl-CoA carboxylase central" evidence="1">
    <location>
        <begin position="1"/>
        <end position="51"/>
    </location>
</feature>
<dbReference type="InterPro" id="IPR013537">
    <property type="entry name" value="AcCoA_COase_cen"/>
</dbReference>
<dbReference type="PANTHER" id="PTHR45728:SF3">
    <property type="entry name" value="ACETYL-COA CARBOXYLASE"/>
    <property type="match status" value="1"/>
</dbReference>
<organism evidence="2 3">
    <name type="scientific">Funneliformis geosporum</name>
    <dbReference type="NCBI Taxonomy" id="1117311"/>
    <lineage>
        <taxon>Eukaryota</taxon>
        <taxon>Fungi</taxon>
        <taxon>Fungi incertae sedis</taxon>
        <taxon>Mucoromycota</taxon>
        <taxon>Glomeromycotina</taxon>
        <taxon>Glomeromycetes</taxon>
        <taxon>Glomerales</taxon>
        <taxon>Glomeraceae</taxon>
        <taxon>Funneliformis</taxon>
    </lineage>
</organism>
<proteinExistence type="predicted"/>